<dbReference type="InterPro" id="IPR046335">
    <property type="entry name" value="LacI/GalR-like_sensor"/>
</dbReference>
<dbReference type="Proteomes" id="UP000594480">
    <property type="component" value="Chromosome"/>
</dbReference>
<evidence type="ECO:0000256" key="3">
    <source>
        <dbReference type="ARBA" id="ARBA00023163"/>
    </source>
</evidence>
<reference evidence="5 6" key="1">
    <citation type="submission" date="2020-11" db="EMBL/GenBank/DDBJ databases">
        <title>Amino acid is mineralized and recycled by bacteria in oceanic microbiome.</title>
        <authorList>
            <person name="Zheng L.Y."/>
        </authorList>
    </citation>
    <scope>NUCLEOTIDE SEQUENCE [LARGE SCALE GENOMIC DNA]</scope>
    <source>
        <strain evidence="5 6">A32-1</strain>
    </source>
</reference>
<dbReference type="Gene3D" id="3.40.50.2300">
    <property type="match status" value="2"/>
</dbReference>
<sequence>MPRHSDDVSASVAPLRPTLKDVAARAGVSTAAVSQALNDRGTLRAETRQRILDVATELGYAPDRYAAALRRGRTMSIGYVAGAPPAAEREAAQAQYAMRQLSALCEAAATHGFTVTVLPSSHPELLRSARVDAVYAPDARESDAIVELAASSRIPLITNDLPLPANTGIWIRTGYEEATRAALDLLAAGGAGRIGLLTEGPGARRLEIGEHIYRAWCAEHDQDPAVVHVEPDRRELTGSVRELLRQGADAVFSYAQEGPALFVELSAHKIVLPRDLQLVALCLHDCAMNARLGVTHVCVHPEAAPALLLPPLLAALDGGEDPHSPIVLPWGLVGGSTTLAPVATRAQAKAP</sequence>
<dbReference type="PANTHER" id="PTHR30146:SF153">
    <property type="entry name" value="LACTOSE OPERON REPRESSOR"/>
    <property type="match status" value="1"/>
</dbReference>
<evidence type="ECO:0000259" key="4">
    <source>
        <dbReference type="PROSITE" id="PS50932"/>
    </source>
</evidence>
<proteinExistence type="predicted"/>
<protein>
    <submittedName>
        <fullName evidence="5">LacI family DNA-binding transcriptional regulator</fullName>
    </submittedName>
</protein>
<dbReference type="PROSITE" id="PS50932">
    <property type="entry name" value="HTH_LACI_2"/>
    <property type="match status" value="1"/>
</dbReference>
<keyword evidence="1" id="KW-0805">Transcription regulation</keyword>
<dbReference type="SUPFAM" id="SSF53822">
    <property type="entry name" value="Periplasmic binding protein-like I"/>
    <property type="match status" value="1"/>
</dbReference>
<name>A0A7S8MWJ9_9MICO</name>
<dbReference type="Gene3D" id="1.10.260.40">
    <property type="entry name" value="lambda repressor-like DNA-binding domains"/>
    <property type="match status" value="1"/>
</dbReference>
<evidence type="ECO:0000256" key="2">
    <source>
        <dbReference type="ARBA" id="ARBA00023125"/>
    </source>
</evidence>
<dbReference type="KEGG" id="msf:IT882_11125"/>
<keyword evidence="6" id="KW-1185">Reference proteome</keyword>
<dbReference type="Pfam" id="PF13377">
    <property type="entry name" value="Peripla_BP_3"/>
    <property type="match status" value="1"/>
</dbReference>
<evidence type="ECO:0000313" key="5">
    <source>
        <dbReference type="EMBL" id="QPE03820.1"/>
    </source>
</evidence>
<evidence type="ECO:0000256" key="1">
    <source>
        <dbReference type="ARBA" id="ARBA00023015"/>
    </source>
</evidence>
<keyword evidence="3" id="KW-0804">Transcription</keyword>
<evidence type="ECO:0000313" key="6">
    <source>
        <dbReference type="Proteomes" id="UP000594480"/>
    </source>
</evidence>
<accession>A0A7S8MWJ9</accession>
<dbReference type="InterPro" id="IPR028082">
    <property type="entry name" value="Peripla_BP_I"/>
</dbReference>
<dbReference type="RefSeq" id="WP_195691911.1">
    <property type="nucleotide sequence ID" value="NZ_CP064760.1"/>
</dbReference>
<dbReference type="SMART" id="SM00354">
    <property type="entry name" value="HTH_LACI"/>
    <property type="match status" value="1"/>
</dbReference>
<dbReference type="InterPro" id="IPR010982">
    <property type="entry name" value="Lambda_DNA-bd_dom_sf"/>
</dbReference>
<dbReference type="CDD" id="cd01392">
    <property type="entry name" value="HTH_LacI"/>
    <property type="match status" value="1"/>
</dbReference>
<dbReference type="InterPro" id="IPR000843">
    <property type="entry name" value="HTH_LacI"/>
</dbReference>
<feature type="domain" description="HTH lacI-type" evidence="4">
    <location>
        <begin position="17"/>
        <end position="71"/>
    </location>
</feature>
<dbReference type="PANTHER" id="PTHR30146">
    <property type="entry name" value="LACI-RELATED TRANSCRIPTIONAL REPRESSOR"/>
    <property type="match status" value="1"/>
</dbReference>
<dbReference type="Pfam" id="PF00356">
    <property type="entry name" value="LacI"/>
    <property type="match status" value="1"/>
</dbReference>
<dbReference type="EMBL" id="CP064760">
    <property type="protein sequence ID" value="QPE03820.1"/>
    <property type="molecule type" value="Genomic_DNA"/>
</dbReference>
<dbReference type="GO" id="GO:0003700">
    <property type="term" value="F:DNA-binding transcription factor activity"/>
    <property type="evidence" value="ECO:0007669"/>
    <property type="project" value="TreeGrafter"/>
</dbReference>
<gene>
    <name evidence="5" type="ORF">IT882_11125</name>
</gene>
<dbReference type="GO" id="GO:0000976">
    <property type="term" value="F:transcription cis-regulatory region binding"/>
    <property type="evidence" value="ECO:0007669"/>
    <property type="project" value="TreeGrafter"/>
</dbReference>
<keyword evidence="2 5" id="KW-0238">DNA-binding</keyword>
<dbReference type="SUPFAM" id="SSF47413">
    <property type="entry name" value="lambda repressor-like DNA-binding domains"/>
    <property type="match status" value="1"/>
</dbReference>
<dbReference type="AlphaFoldDB" id="A0A7S8MWJ9"/>
<dbReference type="PROSITE" id="PS00356">
    <property type="entry name" value="HTH_LACI_1"/>
    <property type="match status" value="1"/>
</dbReference>
<organism evidence="5 6">
    <name type="scientific">Microbacterium schleiferi</name>
    <dbReference type="NCBI Taxonomy" id="69362"/>
    <lineage>
        <taxon>Bacteria</taxon>
        <taxon>Bacillati</taxon>
        <taxon>Actinomycetota</taxon>
        <taxon>Actinomycetes</taxon>
        <taxon>Micrococcales</taxon>
        <taxon>Microbacteriaceae</taxon>
        <taxon>Microbacterium</taxon>
    </lineage>
</organism>